<dbReference type="EMBL" id="NASZ01000014">
    <property type="protein sequence ID" value="MBD0725535.1"/>
    <property type="molecule type" value="Genomic_DNA"/>
</dbReference>
<keyword evidence="3" id="KW-1185">Reference proteome</keyword>
<organism evidence="2 3">
    <name type="scientific">Flavobacterium pokkalii</name>
    <dbReference type="NCBI Taxonomy" id="1940408"/>
    <lineage>
        <taxon>Bacteria</taxon>
        <taxon>Pseudomonadati</taxon>
        <taxon>Bacteroidota</taxon>
        <taxon>Flavobacteriia</taxon>
        <taxon>Flavobacteriales</taxon>
        <taxon>Flavobacteriaceae</taxon>
        <taxon>Flavobacterium</taxon>
    </lineage>
</organism>
<feature type="domain" description="DUF4935" evidence="1">
    <location>
        <begin position="5"/>
        <end position="155"/>
    </location>
</feature>
<evidence type="ECO:0000313" key="3">
    <source>
        <dbReference type="Proteomes" id="UP000661715"/>
    </source>
</evidence>
<comment type="caution">
    <text evidence="2">The sequence shown here is derived from an EMBL/GenBank/DDBJ whole genome shotgun (WGS) entry which is preliminary data.</text>
</comment>
<dbReference type="InterPro" id="IPR032557">
    <property type="entry name" value="DUF4935"/>
</dbReference>
<dbReference type="RefSeq" id="WP_188220794.1">
    <property type="nucleotide sequence ID" value="NZ_NASZ01000014.1"/>
</dbReference>
<gene>
    <name evidence="2" type="ORF">B6A10_10125</name>
</gene>
<protein>
    <recommendedName>
        <fullName evidence="1">DUF4935 domain-containing protein</fullName>
    </recommendedName>
</protein>
<dbReference type="Pfam" id="PF16289">
    <property type="entry name" value="PIN_12"/>
    <property type="match status" value="1"/>
</dbReference>
<evidence type="ECO:0000313" key="2">
    <source>
        <dbReference type="EMBL" id="MBD0725535.1"/>
    </source>
</evidence>
<name>A0ABR7URK1_9FLAO</name>
<reference evidence="2 3" key="1">
    <citation type="journal article" date="2020" name="Microbiol. Res.">
        <title>Flavobacterium pokkalii sp. nov., a novel plant growth promoting native rhizobacteria isolated from pokkali rice grown in coastal saline affected agricultural regions of southern India, Kerala.</title>
        <authorList>
            <person name="Menon R.R."/>
            <person name="Kumari S."/>
            <person name="Viver T."/>
            <person name="Rameshkumar N."/>
        </authorList>
    </citation>
    <scope>NUCLEOTIDE SEQUENCE [LARGE SCALE GENOMIC DNA]</scope>
    <source>
        <strain evidence="2 3">L1I52</strain>
    </source>
</reference>
<dbReference type="Proteomes" id="UP000661715">
    <property type="component" value="Unassembled WGS sequence"/>
</dbReference>
<accession>A0ABR7URK1</accession>
<sequence>MKEKVIFDTNTLRNTEINFFLGNRRELERFAQDADIVVPHVVIEEIKRQKRAALKSNRDKLIANSFHKLIGGTEAQIRAFDIEVYIENLQSAETIVFEIIDLKSNDVLPQIKELALLKKPPFEGKDDTDKGFKDALIYFSVLEYLQEIENKYVFVCAKDNLLKEAFKNNPNVIVVKDYDEFKKQSVTQFIGDYFIEKVNTELELNITSDNILNYWTSILDNKIVLVVSNGEQFVIESDSGEIIRHCKVSEYQPNIEKLIQSPNFATTHSVIEDLSPYMIYFSDNDIINLLEKALDNDQIKWILGDSDVKEFFGQLFEAKKEQIQNAEILTYYNNILNEQISWQ</sequence>
<evidence type="ECO:0000259" key="1">
    <source>
        <dbReference type="Pfam" id="PF16289"/>
    </source>
</evidence>
<proteinExistence type="predicted"/>